<dbReference type="KEGG" id="uli:ETAA1_55300"/>
<evidence type="ECO:0000313" key="6">
    <source>
        <dbReference type="Proteomes" id="UP000319576"/>
    </source>
</evidence>
<name>A0A517Y1B0_9BACT</name>
<dbReference type="KEGG" id="uli:ETAA1_29220"/>
<reference evidence="5 6" key="1">
    <citation type="submission" date="2019-02" db="EMBL/GenBank/DDBJ databases">
        <title>Deep-cultivation of Planctomycetes and their phenomic and genomic characterization uncovers novel biology.</title>
        <authorList>
            <person name="Wiegand S."/>
            <person name="Jogler M."/>
            <person name="Boedeker C."/>
            <person name="Pinto D."/>
            <person name="Vollmers J."/>
            <person name="Rivas-Marin E."/>
            <person name="Kohn T."/>
            <person name="Peeters S.H."/>
            <person name="Heuer A."/>
            <person name="Rast P."/>
            <person name="Oberbeckmann S."/>
            <person name="Bunk B."/>
            <person name="Jeske O."/>
            <person name="Meyerdierks A."/>
            <person name="Storesund J.E."/>
            <person name="Kallscheuer N."/>
            <person name="Luecker S."/>
            <person name="Lage O.M."/>
            <person name="Pohl T."/>
            <person name="Merkel B.J."/>
            <person name="Hornburger P."/>
            <person name="Mueller R.-W."/>
            <person name="Bruemmer F."/>
            <person name="Labrenz M."/>
            <person name="Spormann A.M."/>
            <person name="Op den Camp H."/>
            <person name="Overmann J."/>
            <person name="Amann R."/>
            <person name="Jetten M.S.M."/>
            <person name="Mascher T."/>
            <person name="Medema M.H."/>
            <person name="Devos D.P."/>
            <person name="Kaster A.-K."/>
            <person name="Ovreas L."/>
            <person name="Rohde M."/>
            <person name="Galperin M.Y."/>
            <person name="Jogler C."/>
        </authorList>
    </citation>
    <scope>NUCLEOTIDE SEQUENCE [LARGE SCALE GENOMIC DNA]</scope>
    <source>
        <strain evidence="5 6">ETA_A1</strain>
    </source>
</reference>
<dbReference type="AlphaFoldDB" id="A0A517Y1B0"/>
<dbReference type="EMBL" id="CP036273">
    <property type="protein sequence ID" value="QDU23530.1"/>
    <property type="molecule type" value="Genomic_DNA"/>
</dbReference>
<evidence type="ECO:0000313" key="2">
    <source>
        <dbReference type="EMBL" id="QDU19680.1"/>
    </source>
</evidence>
<evidence type="ECO:0000313" key="5">
    <source>
        <dbReference type="EMBL" id="QDU23530.1"/>
    </source>
</evidence>
<accession>A0A517Y1B0</accession>
<protein>
    <submittedName>
        <fullName evidence="5">Uncharacterized protein</fullName>
    </submittedName>
</protein>
<organism evidence="5 6">
    <name type="scientific">Urbifossiella limnaea</name>
    <dbReference type="NCBI Taxonomy" id="2528023"/>
    <lineage>
        <taxon>Bacteria</taxon>
        <taxon>Pseudomonadati</taxon>
        <taxon>Planctomycetota</taxon>
        <taxon>Planctomycetia</taxon>
        <taxon>Gemmatales</taxon>
        <taxon>Gemmataceae</taxon>
        <taxon>Urbifossiella</taxon>
    </lineage>
</organism>
<evidence type="ECO:0000313" key="4">
    <source>
        <dbReference type="EMBL" id="QDU20961.1"/>
    </source>
</evidence>
<keyword evidence="6" id="KW-1185">Reference proteome</keyword>
<dbReference type="Proteomes" id="UP000319576">
    <property type="component" value="Chromosome"/>
</dbReference>
<dbReference type="EMBL" id="CP036273">
    <property type="protein sequence ID" value="QDU19246.1"/>
    <property type="molecule type" value="Genomic_DNA"/>
</dbReference>
<dbReference type="KEGG" id="uli:ETAA1_11520"/>
<dbReference type="KEGG" id="uli:ETAA1_16100"/>
<dbReference type="EMBL" id="CP036273">
    <property type="protein sequence ID" value="QDU20959.1"/>
    <property type="molecule type" value="Genomic_DNA"/>
</dbReference>
<proteinExistence type="predicted"/>
<dbReference type="KEGG" id="uli:ETAA1_29240"/>
<dbReference type="EMBL" id="CP036273">
    <property type="protein sequence ID" value="QDU19680.1"/>
    <property type="molecule type" value="Genomic_DNA"/>
</dbReference>
<gene>
    <name evidence="1" type="ORF">ETAA1_11520</name>
    <name evidence="2" type="ORF">ETAA1_16100</name>
    <name evidence="3" type="ORF">ETAA1_29220</name>
    <name evidence="4" type="ORF">ETAA1_29240</name>
    <name evidence="5" type="ORF">ETAA1_55300</name>
</gene>
<dbReference type="RefSeq" id="WP_202920440.1">
    <property type="nucleotide sequence ID" value="NZ_CP036273.1"/>
</dbReference>
<sequence length="52" mass="6233">MSVPEVRRLLLRLVWAVVPDAEKVLAWSAWRRAHQHRARCYHYRKRGAKPPD</sequence>
<evidence type="ECO:0000313" key="1">
    <source>
        <dbReference type="EMBL" id="QDU19246.1"/>
    </source>
</evidence>
<evidence type="ECO:0000313" key="3">
    <source>
        <dbReference type="EMBL" id="QDU20959.1"/>
    </source>
</evidence>
<dbReference type="EMBL" id="CP036273">
    <property type="protein sequence ID" value="QDU20961.1"/>
    <property type="molecule type" value="Genomic_DNA"/>
</dbReference>